<dbReference type="EMBL" id="JAYGHX010000001">
    <property type="protein sequence ID" value="MEA5390007.1"/>
    <property type="molecule type" value="Genomic_DNA"/>
</dbReference>
<keyword evidence="4" id="KW-1185">Reference proteome</keyword>
<accession>A0ABU5RQI3</accession>
<evidence type="ECO:0000313" key="4">
    <source>
        <dbReference type="Proteomes" id="UP001304461"/>
    </source>
</evidence>
<dbReference type="Pfam" id="PF09723">
    <property type="entry name" value="Zn_ribbon_8"/>
    <property type="match status" value="1"/>
</dbReference>
<evidence type="ECO:0000313" key="3">
    <source>
        <dbReference type="EMBL" id="MEA5390007.1"/>
    </source>
</evidence>
<gene>
    <name evidence="3" type="ORF">VB738_01910</name>
</gene>
<evidence type="ECO:0000256" key="1">
    <source>
        <dbReference type="SAM" id="MobiDB-lite"/>
    </source>
</evidence>
<name>A0ABU5RQI3_9CYAN</name>
<sequence>MPVYEYSCSNGCENYEVWRSIDERHKETNCPTCTAEGVRVFTPVMSLSGPFRLKQEQSEPRLVRKETKEVTGKPRLKESGTRPWMLNRGC</sequence>
<comment type="caution">
    <text evidence="3">The sequence shown here is derived from an EMBL/GenBank/DDBJ whole genome shotgun (WGS) entry which is preliminary data.</text>
</comment>
<evidence type="ECO:0000259" key="2">
    <source>
        <dbReference type="SMART" id="SM00834"/>
    </source>
</evidence>
<feature type="region of interest" description="Disordered" evidence="1">
    <location>
        <begin position="56"/>
        <end position="78"/>
    </location>
</feature>
<feature type="domain" description="Putative regulatory protein FmdB zinc ribbon" evidence="2">
    <location>
        <begin position="1"/>
        <end position="42"/>
    </location>
</feature>
<reference evidence="3 4" key="1">
    <citation type="submission" date="2023-12" db="EMBL/GenBank/DDBJ databases">
        <title>Baltic Sea Cyanobacteria.</title>
        <authorList>
            <person name="Delbaje E."/>
            <person name="Fewer D.P."/>
            <person name="Shishido T.K."/>
        </authorList>
    </citation>
    <scope>NUCLEOTIDE SEQUENCE [LARGE SCALE GENOMIC DNA]</scope>
    <source>
        <strain evidence="3 4">UHCC 0139</strain>
    </source>
</reference>
<dbReference type="RefSeq" id="WP_323304128.1">
    <property type="nucleotide sequence ID" value="NZ_JAYGHX010000001.1"/>
</dbReference>
<proteinExistence type="predicted"/>
<organism evidence="3 4">
    <name type="scientific">Cyanobium gracile UHCC 0139</name>
    <dbReference type="NCBI Taxonomy" id="3110308"/>
    <lineage>
        <taxon>Bacteria</taxon>
        <taxon>Bacillati</taxon>
        <taxon>Cyanobacteriota</taxon>
        <taxon>Cyanophyceae</taxon>
        <taxon>Synechococcales</taxon>
        <taxon>Prochlorococcaceae</taxon>
        <taxon>Cyanobium</taxon>
    </lineage>
</organism>
<dbReference type="SMART" id="SM00834">
    <property type="entry name" value="CxxC_CXXC_SSSS"/>
    <property type="match status" value="1"/>
</dbReference>
<protein>
    <submittedName>
        <fullName evidence="3">FmdB family zinc ribbon protein</fullName>
    </submittedName>
</protein>
<dbReference type="Proteomes" id="UP001304461">
    <property type="component" value="Unassembled WGS sequence"/>
</dbReference>
<dbReference type="InterPro" id="IPR013429">
    <property type="entry name" value="Regulatory_FmdB_Zinc_ribbon"/>
</dbReference>
<dbReference type="NCBIfam" id="TIGR02605">
    <property type="entry name" value="CxxC_CxxC_SSSS"/>
    <property type="match status" value="1"/>
</dbReference>